<sequence length="53" mass="5803">MDCKDPTPSQFSPDPPQTIRSSMYLWLSLRGTGPVTCTGCCALYPQPRGCLPK</sequence>
<dbReference type="GeneTree" id="ENSGT00960000190232"/>
<name>A0A8B9WXS0_BOSMU</name>
<dbReference type="Ensembl" id="ENSBGRT00000016353.1">
    <property type="protein sequence ID" value="ENSBGRP00000014197.1"/>
    <property type="gene ID" value="ENSBGRG00000008927.1"/>
</dbReference>
<keyword evidence="2" id="KW-1185">Reference proteome</keyword>
<reference evidence="1" key="3">
    <citation type="submission" date="2025-09" db="UniProtKB">
        <authorList>
            <consortium name="Ensembl"/>
        </authorList>
    </citation>
    <scope>IDENTIFICATION</scope>
</reference>
<organism evidence="1 2">
    <name type="scientific">Bos mutus grunniens</name>
    <name type="common">Wild yak</name>
    <name type="synonym">Bos grunniens</name>
    <dbReference type="NCBI Taxonomy" id="30521"/>
    <lineage>
        <taxon>Eukaryota</taxon>
        <taxon>Metazoa</taxon>
        <taxon>Chordata</taxon>
        <taxon>Craniata</taxon>
        <taxon>Vertebrata</taxon>
        <taxon>Euteleostomi</taxon>
        <taxon>Mammalia</taxon>
        <taxon>Eutheria</taxon>
        <taxon>Laurasiatheria</taxon>
        <taxon>Artiodactyla</taxon>
        <taxon>Ruminantia</taxon>
        <taxon>Pecora</taxon>
        <taxon>Bovidae</taxon>
        <taxon>Bovinae</taxon>
        <taxon>Bos</taxon>
    </lineage>
</organism>
<protein>
    <submittedName>
        <fullName evidence="1">Uncharacterized protein</fullName>
    </submittedName>
</protein>
<evidence type="ECO:0000313" key="2">
    <source>
        <dbReference type="Proteomes" id="UP000694520"/>
    </source>
</evidence>
<dbReference type="AlphaFoldDB" id="A0A8B9WXS0"/>
<evidence type="ECO:0000313" key="1">
    <source>
        <dbReference type="Ensembl" id="ENSBGRP00000014197.1"/>
    </source>
</evidence>
<dbReference type="Proteomes" id="UP000694520">
    <property type="component" value="Chromosome 9"/>
</dbReference>
<accession>A0A8B9WXS0</accession>
<reference evidence="1" key="2">
    <citation type="submission" date="2025-08" db="UniProtKB">
        <authorList>
            <consortium name="Ensembl"/>
        </authorList>
    </citation>
    <scope>IDENTIFICATION</scope>
</reference>
<proteinExistence type="predicted"/>
<reference evidence="1" key="1">
    <citation type="submission" date="2019-05" db="EMBL/GenBank/DDBJ databases">
        <authorList>
            <person name="Zhang S."/>
            <person name="Liu J."/>
        </authorList>
    </citation>
    <scope>NUCLEOTIDE SEQUENCE [LARGE SCALE GENOMIC DNA]</scope>
</reference>